<comment type="caution">
    <text evidence="2">The sequence shown here is derived from an EMBL/GenBank/DDBJ whole genome shotgun (WGS) entry which is preliminary data.</text>
</comment>
<evidence type="ECO:0000256" key="1">
    <source>
        <dbReference type="SAM" id="MobiDB-lite"/>
    </source>
</evidence>
<proteinExistence type="predicted"/>
<gene>
    <name evidence="2" type="ORF">A3H63_00020</name>
</gene>
<dbReference type="Proteomes" id="UP000176284">
    <property type="component" value="Unassembled WGS sequence"/>
</dbReference>
<protein>
    <submittedName>
        <fullName evidence="2">Uncharacterized protein</fullName>
    </submittedName>
</protein>
<sequence length="127" mass="14398">MSVEHSALEKDMERLSKEIRERKESSANLRTSDRDALQSVLAQRIQSQALTPEEPAAPENDVLPVYLQKESPEIQLKVEELIDITFHKGIDASISEAKKYGPYILDAFHDTLTSKLYDELRSRGLVS</sequence>
<feature type="region of interest" description="Disordered" evidence="1">
    <location>
        <begin position="1"/>
        <end position="33"/>
    </location>
</feature>
<dbReference type="EMBL" id="MHJM01000006">
    <property type="protein sequence ID" value="OGY68196.1"/>
    <property type="molecule type" value="Genomic_DNA"/>
</dbReference>
<name>A0A1G1ZVP9_9BACT</name>
<evidence type="ECO:0000313" key="3">
    <source>
        <dbReference type="Proteomes" id="UP000176284"/>
    </source>
</evidence>
<reference evidence="2 3" key="1">
    <citation type="journal article" date="2016" name="Nat. Commun.">
        <title>Thousands of microbial genomes shed light on interconnected biogeochemical processes in an aquifer system.</title>
        <authorList>
            <person name="Anantharaman K."/>
            <person name="Brown C.T."/>
            <person name="Hug L.A."/>
            <person name="Sharon I."/>
            <person name="Castelle C.J."/>
            <person name="Probst A.J."/>
            <person name="Thomas B.C."/>
            <person name="Singh A."/>
            <person name="Wilkins M.J."/>
            <person name="Karaoz U."/>
            <person name="Brodie E.L."/>
            <person name="Williams K.H."/>
            <person name="Hubbard S.S."/>
            <person name="Banfield J.F."/>
        </authorList>
    </citation>
    <scope>NUCLEOTIDE SEQUENCE [LARGE SCALE GENOMIC DNA]</scope>
</reference>
<evidence type="ECO:0000313" key="2">
    <source>
        <dbReference type="EMBL" id="OGY68196.1"/>
    </source>
</evidence>
<dbReference type="STRING" id="1798410.A3H63_00020"/>
<accession>A0A1G1ZVP9</accession>
<dbReference type="AlphaFoldDB" id="A0A1G1ZVP9"/>
<organism evidence="2 3">
    <name type="scientific">Candidatus Harrisonbacteria bacterium RIFCSPLOWO2_02_FULL_45_10c</name>
    <dbReference type="NCBI Taxonomy" id="1798410"/>
    <lineage>
        <taxon>Bacteria</taxon>
        <taxon>Candidatus Harrisoniibacteriota</taxon>
    </lineage>
</organism>